<feature type="transmembrane region" description="Helical" evidence="8">
    <location>
        <begin position="106"/>
        <end position="123"/>
    </location>
</feature>
<sequence length="440" mass="46941">MTAITQDAPKSATWLPMVIIGTLFFVFGFVTWLNGALIPFLQIVCELTGTEAMLIAFSFYIAYVVMALPMSYVLNRTGYRNAMTLGLMLIALGCMLFAPAAESRQFLLFIVAQFIVGSGLTILQTASNPYLVKIGPSETAAARISIMGLLNKGAGWAAPQIFAVLVMGEFAGITTQSINALPAAEKAIQIQALADSLVYPYIGMAIALVVLAIGLRYSGLPEIDLAEEDKALNNTGKDKSSVLHFPHLVLGVVTLFCYVGVEVIAGDTIGLAGSHLGVEGAMSLTSYTMFFMVIGYTLGLILIPRVLTQRQLLALSASLGVVLALLIPMTNAQSYQIANILWGWMGITTIPDPIACIALLGLANAIVWPAVWPLALEGLGHFTAKGSALLIMGIAGGAILPLIFGLCSDQFGIQNAYLMTIPCYGFILFYALKGSQIKHW</sequence>
<comment type="subcellular location">
    <subcellularLocation>
        <location evidence="2">Cell inner membrane</location>
        <topology evidence="2">Multi-pass membrane protein</topology>
    </subcellularLocation>
</comment>
<feature type="transmembrane region" description="Helical" evidence="8">
    <location>
        <begin position="412"/>
        <end position="432"/>
    </location>
</feature>
<evidence type="ECO:0000256" key="2">
    <source>
        <dbReference type="ARBA" id="ARBA00004429"/>
    </source>
</evidence>
<dbReference type="Gene3D" id="1.20.1250.20">
    <property type="entry name" value="MFS general substrate transporter like domains"/>
    <property type="match status" value="2"/>
</dbReference>
<dbReference type="InterPro" id="IPR036259">
    <property type="entry name" value="MFS_trans_sf"/>
</dbReference>
<comment type="function">
    <text evidence="1">Intake of glucose and galactose.</text>
</comment>
<feature type="transmembrane region" description="Helical" evidence="8">
    <location>
        <begin position="388"/>
        <end position="406"/>
    </location>
</feature>
<protein>
    <submittedName>
        <fullName evidence="10">Sugar MFS transporter</fullName>
    </submittedName>
</protein>
<evidence type="ECO:0000313" key="10">
    <source>
        <dbReference type="EMBL" id="QSX32674.1"/>
    </source>
</evidence>
<evidence type="ECO:0000256" key="4">
    <source>
        <dbReference type="ARBA" id="ARBA00022475"/>
    </source>
</evidence>
<evidence type="ECO:0000256" key="7">
    <source>
        <dbReference type="ARBA" id="ARBA00023136"/>
    </source>
</evidence>
<reference evidence="10 11" key="1">
    <citation type="submission" date="2021-03" db="EMBL/GenBank/DDBJ databases">
        <title>Novel species identification of genus Shewanella.</title>
        <authorList>
            <person name="Liu G."/>
            <person name="Zhang Q."/>
        </authorList>
    </citation>
    <scope>NUCLEOTIDE SEQUENCE [LARGE SCALE GENOMIC DNA]</scope>
    <source>
        <strain evidence="10 11">FJAT-51800</strain>
    </source>
</reference>
<dbReference type="EMBL" id="CP071503">
    <property type="protein sequence ID" value="QSX32674.1"/>
    <property type="molecule type" value="Genomic_DNA"/>
</dbReference>
<dbReference type="InterPro" id="IPR020846">
    <property type="entry name" value="MFS_dom"/>
</dbReference>
<accession>A0ABX7QN51</accession>
<dbReference type="PANTHER" id="PTHR43702">
    <property type="entry name" value="L-FUCOSE-PROTON SYMPORTER"/>
    <property type="match status" value="1"/>
</dbReference>
<evidence type="ECO:0000256" key="5">
    <source>
        <dbReference type="ARBA" id="ARBA00022692"/>
    </source>
</evidence>
<comment type="similarity">
    <text evidence="3">Belongs to the major facilitator superfamily. FHS transporter (TC 2.A.1.7) family.</text>
</comment>
<keyword evidence="6 8" id="KW-1133">Transmembrane helix</keyword>
<dbReference type="SUPFAM" id="SSF103473">
    <property type="entry name" value="MFS general substrate transporter"/>
    <property type="match status" value="1"/>
</dbReference>
<feature type="transmembrane region" description="Helical" evidence="8">
    <location>
        <begin position="153"/>
        <end position="178"/>
    </location>
</feature>
<dbReference type="Pfam" id="PF07690">
    <property type="entry name" value="MFS_1"/>
    <property type="match status" value="1"/>
</dbReference>
<dbReference type="InterPro" id="IPR050375">
    <property type="entry name" value="MFS_TsgA-like"/>
</dbReference>
<evidence type="ECO:0000256" key="3">
    <source>
        <dbReference type="ARBA" id="ARBA00009120"/>
    </source>
</evidence>
<proteinExistence type="inferred from homology"/>
<feature type="domain" description="Major facilitator superfamily (MFS) profile" evidence="9">
    <location>
        <begin position="16"/>
        <end position="438"/>
    </location>
</feature>
<evidence type="ECO:0000256" key="1">
    <source>
        <dbReference type="ARBA" id="ARBA00003321"/>
    </source>
</evidence>
<evidence type="ECO:0000256" key="6">
    <source>
        <dbReference type="ARBA" id="ARBA00022989"/>
    </source>
</evidence>
<feature type="transmembrane region" description="Helical" evidence="8">
    <location>
        <begin position="241"/>
        <end position="261"/>
    </location>
</feature>
<feature type="transmembrane region" description="Helical" evidence="8">
    <location>
        <begin position="198"/>
        <end position="220"/>
    </location>
</feature>
<evidence type="ECO:0000256" key="8">
    <source>
        <dbReference type="SAM" id="Phobius"/>
    </source>
</evidence>
<organism evidence="10 11">
    <name type="scientific">Shewanella avicenniae</name>
    <dbReference type="NCBI Taxonomy" id="2814294"/>
    <lineage>
        <taxon>Bacteria</taxon>
        <taxon>Pseudomonadati</taxon>
        <taxon>Pseudomonadota</taxon>
        <taxon>Gammaproteobacteria</taxon>
        <taxon>Alteromonadales</taxon>
        <taxon>Shewanellaceae</taxon>
        <taxon>Shewanella</taxon>
    </lineage>
</organism>
<dbReference type="PROSITE" id="PS50850">
    <property type="entry name" value="MFS"/>
    <property type="match status" value="1"/>
</dbReference>
<feature type="transmembrane region" description="Helical" evidence="8">
    <location>
        <begin position="281"/>
        <end position="303"/>
    </location>
</feature>
<evidence type="ECO:0000259" key="9">
    <source>
        <dbReference type="PROSITE" id="PS50850"/>
    </source>
</evidence>
<feature type="transmembrane region" description="Helical" evidence="8">
    <location>
        <begin position="312"/>
        <end position="330"/>
    </location>
</feature>
<dbReference type="Proteomes" id="UP000662770">
    <property type="component" value="Chromosome"/>
</dbReference>
<feature type="transmembrane region" description="Helical" evidence="8">
    <location>
        <begin position="350"/>
        <end position="376"/>
    </location>
</feature>
<dbReference type="PANTHER" id="PTHR43702:SF12">
    <property type="entry name" value="N-ACETYL GLUCOSAMINE TRANSPORTER NAGP"/>
    <property type="match status" value="1"/>
</dbReference>
<keyword evidence="11" id="KW-1185">Reference proteome</keyword>
<dbReference type="InterPro" id="IPR011701">
    <property type="entry name" value="MFS"/>
</dbReference>
<feature type="transmembrane region" description="Helical" evidence="8">
    <location>
        <begin position="12"/>
        <end position="33"/>
    </location>
</feature>
<feature type="transmembrane region" description="Helical" evidence="8">
    <location>
        <begin position="53"/>
        <end position="74"/>
    </location>
</feature>
<dbReference type="NCBIfam" id="TIGR01272">
    <property type="entry name" value="gluP"/>
    <property type="match status" value="1"/>
</dbReference>
<name>A0ABX7QN51_9GAMM</name>
<dbReference type="CDD" id="cd17394">
    <property type="entry name" value="MFS_FucP_like"/>
    <property type="match status" value="1"/>
</dbReference>
<keyword evidence="4" id="KW-1003">Cell membrane</keyword>
<dbReference type="RefSeq" id="WP_207353915.1">
    <property type="nucleotide sequence ID" value="NZ_CP071503.1"/>
</dbReference>
<gene>
    <name evidence="10" type="ORF">JYB87_13060</name>
</gene>
<keyword evidence="7 8" id="KW-0472">Membrane</keyword>
<evidence type="ECO:0000313" key="11">
    <source>
        <dbReference type="Proteomes" id="UP000662770"/>
    </source>
</evidence>
<dbReference type="InterPro" id="IPR005964">
    <property type="entry name" value="Glc/Gal_transptr_bac"/>
</dbReference>
<keyword evidence="5 8" id="KW-0812">Transmembrane</keyword>
<feature type="transmembrane region" description="Helical" evidence="8">
    <location>
        <begin position="81"/>
        <end position="100"/>
    </location>
</feature>